<name>V4PAA1_9CAUL</name>
<comment type="caution">
    <text evidence="2">The sequence shown here is derived from an EMBL/GenBank/DDBJ whole genome shotgun (WGS) entry which is preliminary data.</text>
</comment>
<keyword evidence="1" id="KW-1133">Transmembrane helix</keyword>
<reference evidence="2 3" key="1">
    <citation type="journal article" date="2014" name="Nature">
        <title>Sequential evolution of bacterial morphology by co-option of a developmental regulator.</title>
        <authorList>
            <person name="Jiang C."/>
            <person name="Brown P.J."/>
            <person name="Ducret A."/>
            <person name="Brun Y.V."/>
        </authorList>
    </citation>
    <scope>NUCLEOTIDE SEQUENCE [LARGE SCALE GENOMIC DNA]</scope>
    <source>
        <strain evidence="2 3">DSM 16100</strain>
    </source>
</reference>
<dbReference type="eggNOG" id="ENOG5033ARB">
    <property type="taxonomic scope" value="Bacteria"/>
</dbReference>
<feature type="transmembrane region" description="Helical" evidence="1">
    <location>
        <begin position="111"/>
        <end position="133"/>
    </location>
</feature>
<dbReference type="PATRIC" id="fig|1121022.4.peg.3975"/>
<organism evidence="2 3">
    <name type="scientific">Asticcacaulis benevestitus DSM 16100 = ATCC BAA-896</name>
    <dbReference type="NCBI Taxonomy" id="1121022"/>
    <lineage>
        <taxon>Bacteria</taxon>
        <taxon>Pseudomonadati</taxon>
        <taxon>Pseudomonadota</taxon>
        <taxon>Alphaproteobacteria</taxon>
        <taxon>Caulobacterales</taxon>
        <taxon>Caulobacteraceae</taxon>
        <taxon>Asticcacaulis</taxon>
    </lineage>
</organism>
<proteinExistence type="predicted"/>
<feature type="transmembrane region" description="Helical" evidence="1">
    <location>
        <begin position="231"/>
        <end position="253"/>
    </location>
</feature>
<dbReference type="RefSeq" id="WP_018083645.1">
    <property type="nucleotide sequence ID" value="NZ_AQWM01000038.1"/>
</dbReference>
<protein>
    <recommendedName>
        <fullName evidence="4">Tryptophan-rich sensory protein</fullName>
    </recommendedName>
</protein>
<dbReference type="AlphaFoldDB" id="V4PAA1"/>
<dbReference type="STRING" id="1121022.GCA_000376105_03961"/>
<keyword evidence="1" id="KW-0812">Transmembrane</keyword>
<feature type="transmembrane region" description="Helical" evidence="1">
    <location>
        <begin position="53"/>
        <end position="73"/>
    </location>
</feature>
<evidence type="ECO:0000313" key="2">
    <source>
        <dbReference type="EMBL" id="ESQ84986.1"/>
    </source>
</evidence>
<keyword evidence="3" id="KW-1185">Reference proteome</keyword>
<feature type="transmembrane region" description="Helical" evidence="1">
    <location>
        <begin position="182"/>
        <end position="200"/>
    </location>
</feature>
<sequence length="266" mass="29651">MEKAGRHHRLFQAIVLLALAIGQIATARLTEFLGIGQAVEIRSAVLGHPLVPWKYAFIIWGFIYFYSLVAAIWQVLPRQRHDTALLATGWNIAGVYLVNCIWQIWVPVMDIDWISVALIVIGLFFGINGLLQLKALGGLTRRERLFIYSPLALVTGWLTAAAFVNFTSAMLGTGIGLDPTELWVSALFLVVLIAFGGYMVWVICSSVYAIALIWALFWILMANLHREHEPVMVWLAGFGIVAVVAMRIVTMVMKPFIPKAQRIESA</sequence>
<feature type="transmembrane region" description="Helical" evidence="1">
    <location>
        <begin position="85"/>
        <end position="105"/>
    </location>
</feature>
<dbReference type="Proteomes" id="UP000017837">
    <property type="component" value="Unassembled WGS sequence"/>
</dbReference>
<feature type="transmembrane region" description="Helical" evidence="1">
    <location>
        <begin position="207"/>
        <end position="225"/>
    </location>
</feature>
<dbReference type="EMBL" id="AWGB01000062">
    <property type="protein sequence ID" value="ESQ84986.1"/>
    <property type="molecule type" value="Genomic_DNA"/>
</dbReference>
<evidence type="ECO:0000256" key="1">
    <source>
        <dbReference type="SAM" id="Phobius"/>
    </source>
</evidence>
<evidence type="ECO:0008006" key="4">
    <source>
        <dbReference type="Google" id="ProtNLM"/>
    </source>
</evidence>
<evidence type="ECO:0000313" key="3">
    <source>
        <dbReference type="Proteomes" id="UP000017837"/>
    </source>
</evidence>
<feature type="transmembrane region" description="Helical" evidence="1">
    <location>
        <begin position="145"/>
        <end position="170"/>
    </location>
</feature>
<accession>V4PAA1</accession>
<keyword evidence="1" id="KW-0472">Membrane</keyword>
<gene>
    <name evidence="2" type="ORF">ABENE_19400</name>
</gene>